<dbReference type="Proteomes" id="UP001189429">
    <property type="component" value="Unassembled WGS sequence"/>
</dbReference>
<sequence>MDADWGSGVDSDVCPVTPAKRHAASSACLAKASDCEPSEALTPKPISTPDCDEVYWRRHETTLKEQTFEPKLQRPWIYVSGDGFGCYACGACGLQDPWGLGTVHATNCQLHWKRHGSCRRHVEAVTRTQQAEADSRLDQTGSVAPALEDFMKVLQETIANGATDICGIKGIGARKKVRKIQCCLAEAKRNSYRQFWAKCACMTLSQDKRGTRLLARWRACTPDLEVRAGIIGLVRDLPNPFEGKIGADSTRIATVKMLARATSTRPAPYTGAETGAADGEIDAKPDIDEFTNLCSITEVFVADAAADEQRVGKDLGFFEGEVQNVDAEYYGAEGRHDMQAVLPNLKYVGRDRAHALRRALRPWDCDDFFADCKAKFIDGRNAITKAAQFSPVLKKWFVEANMRSDMRTRISNKVADFAWAKQRCDGITQPLGRFVIYIESLIAVANLTISIRPKDAAAIEFLSSLDNESYLQMAMMADATDELSRSVHAFDGAMLDEVEILLEVQNFQARLEALFVSGHCFEIPGYTSFAVNMLKEVRLSIVGKTVKEFGGLAAVPPELAQRCLQRMAAWAELSKVIVQSEFPAFELCSCFAVFVLKARANPQGLTESWRRRALEKLAMAFKLPTSNSIAEFFDMYPIAQNIYCTEGVSNAAAWSSAVRRCFGRQPERVRSRGFAPRPSHAMHAGTAVRVHQVTRAAHFRTLNTRYDFPAS</sequence>
<protein>
    <submittedName>
        <fullName evidence="1">Uncharacterized protein</fullName>
    </submittedName>
</protein>
<keyword evidence="2" id="KW-1185">Reference proteome</keyword>
<proteinExistence type="predicted"/>
<gene>
    <name evidence="1" type="ORF">PCOR1329_LOCUS65754</name>
</gene>
<name>A0ABN9WEM0_9DINO</name>
<evidence type="ECO:0000313" key="2">
    <source>
        <dbReference type="Proteomes" id="UP001189429"/>
    </source>
</evidence>
<accession>A0ABN9WEM0</accession>
<dbReference type="EMBL" id="CAUYUJ010018429">
    <property type="protein sequence ID" value="CAK0883565.1"/>
    <property type="molecule type" value="Genomic_DNA"/>
</dbReference>
<evidence type="ECO:0000313" key="1">
    <source>
        <dbReference type="EMBL" id="CAK0883565.1"/>
    </source>
</evidence>
<organism evidence="1 2">
    <name type="scientific">Prorocentrum cordatum</name>
    <dbReference type="NCBI Taxonomy" id="2364126"/>
    <lineage>
        <taxon>Eukaryota</taxon>
        <taxon>Sar</taxon>
        <taxon>Alveolata</taxon>
        <taxon>Dinophyceae</taxon>
        <taxon>Prorocentrales</taxon>
        <taxon>Prorocentraceae</taxon>
        <taxon>Prorocentrum</taxon>
    </lineage>
</organism>
<reference evidence="1" key="1">
    <citation type="submission" date="2023-10" db="EMBL/GenBank/DDBJ databases">
        <authorList>
            <person name="Chen Y."/>
            <person name="Shah S."/>
            <person name="Dougan E. K."/>
            <person name="Thang M."/>
            <person name="Chan C."/>
        </authorList>
    </citation>
    <scope>NUCLEOTIDE SEQUENCE [LARGE SCALE GENOMIC DNA]</scope>
</reference>
<comment type="caution">
    <text evidence="1">The sequence shown here is derived from an EMBL/GenBank/DDBJ whole genome shotgun (WGS) entry which is preliminary data.</text>
</comment>